<evidence type="ECO:0000313" key="6">
    <source>
        <dbReference type="Proteomes" id="UP000471381"/>
    </source>
</evidence>
<dbReference type="PANTHER" id="PTHR23407:SF1">
    <property type="entry name" value="5-FORMYLTETRAHYDROFOLATE CYCLO-LIGASE"/>
    <property type="match status" value="1"/>
</dbReference>
<sequence length="255" mass="28069">MSKFLPNNERAESKASLRKHLRKSLRNVRNSIPPEQCAHSALQISQQLNSLSCVTKAKSIAGYLVNDGELDLSNFMQDAFTRSKDMRKEVTSSIDYSSTSTSATISASISASTSASAPKSALTPMPTTFSLPVLHPVCKGHLLFLEYGPHTTLVKNKYNIDEPELACPNVIPTSTIDVILMPLVGFDSKGNRLGMGGGYYDRTLAFTQFTQQKPILIGIAHDEQEVETLPFEPWDIPLDIIVTPKRILTFSNIKP</sequence>
<dbReference type="SUPFAM" id="SSF100950">
    <property type="entry name" value="NagB/RpiA/CoA transferase-like"/>
    <property type="match status" value="1"/>
</dbReference>
<dbReference type="InterPro" id="IPR024185">
    <property type="entry name" value="FTHF_cligase-like_sf"/>
</dbReference>
<comment type="caution">
    <text evidence="5">The sequence shown here is derived from an EMBL/GenBank/DDBJ whole genome shotgun (WGS) entry which is preliminary data.</text>
</comment>
<dbReference type="Gene3D" id="3.40.50.10420">
    <property type="entry name" value="NagB/RpiA/CoA transferase-like"/>
    <property type="match status" value="1"/>
</dbReference>
<protein>
    <recommendedName>
        <fullName evidence="4">5-formyltetrahydrofolate cyclo-ligase</fullName>
        <ecNumber evidence="4">6.3.3.2</ecNumber>
    </recommendedName>
</protein>
<dbReference type="RefSeq" id="WP_163104665.1">
    <property type="nucleotide sequence ID" value="NZ_JAAAWO010000001.1"/>
</dbReference>
<keyword evidence="4" id="KW-0460">Magnesium</keyword>
<keyword evidence="6" id="KW-1185">Reference proteome</keyword>
<evidence type="ECO:0000256" key="1">
    <source>
        <dbReference type="ARBA" id="ARBA00010638"/>
    </source>
</evidence>
<keyword evidence="3 4" id="KW-0067">ATP-binding</keyword>
<dbReference type="GO" id="GO:0046872">
    <property type="term" value="F:metal ion binding"/>
    <property type="evidence" value="ECO:0007669"/>
    <property type="project" value="UniProtKB-KW"/>
</dbReference>
<dbReference type="GO" id="GO:0009396">
    <property type="term" value="P:folic acid-containing compound biosynthetic process"/>
    <property type="evidence" value="ECO:0007669"/>
    <property type="project" value="TreeGrafter"/>
</dbReference>
<dbReference type="EC" id="6.3.3.2" evidence="4"/>
<proteinExistence type="inferred from homology"/>
<dbReference type="PANTHER" id="PTHR23407">
    <property type="entry name" value="ATPASE INHIBITOR/5-FORMYLTETRAHYDROFOLATE CYCLO-LIGASE"/>
    <property type="match status" value="1"/>
</dbReference>
<dbReference type="EMBL" id="JAAAWO010000001">
    <property type="protein sequence ID" value="NDW14164.1"/>
    <property type="molecule type" value="Genomic_DNA"/>
</dbReference>
<comment type="catalytic activity">
    <reaction evidence="4">
        <text>(6S)-5-formyl-5,6,7,8-tetrahydrofolate + ATP = (6R)-5,10-methenyltetrahydrofolate + ADP + phosphate</text>
        <dbReference type="Rhea" id="RHEA:10488"/>
        <dbReference type="ChEBI" id="CHEBI:30616"/>
        <dbReference type="ChEBI" id="CHEBI:43474"/>
        <dbReference type="ChEBI" id="CHEBI:57455"/>
        <dbReference type="ChEBI" id="CHEBI:57457"/>
        <dbReference type="ChEBI" id="CHEBI:456216"/>
        <dbReference type="EC" id="6.3.3.2"/>
    </reaction>
</comment>
<evidence type="ECO:0000256" key="2">
    <source>
        <dbReference type="ARBA" id="ARBA00022741"/>
    </source>
</evidence>
<reference evidence="5 6" key="1">
    <citation type="submission" date="2020-01" db="EMBL/GenBank/DDBJ databases">
        <title>Genomes of bacteria type strains.</title>
        <authorList>
            <person name="Chen J."/>
            <person name="Zhu S."/>
            <person name="Yang J."/>
        </authorList>
    </citation>
    <scope>NUCLEOTIDE SEQUENCE [LARGE SCALE GENOMIC DNA]</scope>
    <source>
        <strain evidence="5 6">LMG 24078</strain>
    </source>
</reference>
<organism evidence="5 6">
    <name type="scientific">Alteromonas genovensis</name>
    <dbReference type="NCBI Taxonomy" id="471225"/>
    <lineage>
        <taxon>Bacteria</taxon>
        <taxon>Pseudomonadati</taxon>
        <taxon>Pseudomonadota</taxon>
        <taxon>Gammaproteobacteria</taxon>
        <taxon>Alteromonadales</taxon>
        <taxon>Alteromonadaceae</taxon>
        <taxon>Alteromonas/Salinimonas group</taxon>
        <taxon>Alteromonas</taxon>
    </lineage>
</organism>
<gene>
    <name evidence="5" type="ORF">GTQ48_01265</name>
</gene>
<keyword evidence="2 4" id="KW-0547">Nucleotide-binding</keyword>
<dbReference type="GO" id="GO:0005524">
    <property type="term" value="F:ATP binding"/>
    <property type="evidence" value="ECO:0007669"/>
    <property type="project" value="UniProtKB-KW"/>
</dbReference>
<dbReference type="AlphaFoldDB" id="A0A6N9TA44"/>
<evidence type="ECO:0000256" key="3">
    <source>
        <dbReference type="ARBA" id="ARBA00022840"/>
    </source>
</evidence>
<accession>A0A6N9TA44</accession>
<evidence type="ECO:0000256" key="4">
    <source>
        <dbReference type="RuleBase" id="RU361279"/>
    </source>
</evidence>
<comment type="similarity">
    <text evidence="1 4">Belongs to the 5-formyltetrahydrofolate cyclo-ligase family.</text>
</comment>
<keyword evidence="4" id="KW-0479">Metal-binding</keyword>
<dbReference type="GO" id="GO:0035999">
    <property type="term" value="P:tetrahydrofolate interconversion"/>
    <property type="evidence" value="ECO:0007669"/>
    <property type="project" value="TreeGrafter"/>
</dbReference>
<name>A0A6N9TA44_9ALTE</name>
<dbReference type="Proteomes" id="UP000471381">
    <property type="component" value="Unassembled WGS sequence"/>
</dbReference>
<dbReference type="InterPro" id="IPR002698">
    <property type="entry name" value="FTHF_cligase"/>
</dbReference>
<comment type="cofactor">
    <cofactor evidence="4">
        <name>Mg(2+)</name>
        <dbReference type="ChEBI" id="CHEBI:18420"/>
    </cofactor>
</comment>
<keyword evidence="5" id="KW-0436">Ligase</keyword>
<dbReference type="Pfam" id="PF01812">
    <property type="entry name" value="5-FTHF_cyc-lig"/>
    <property type="match status" value="1"/>
</dbReference>
<dbReference type="InterPro" id="IPR037171">
    <property type="entry name" value="NagB/RpiA_transferase-like"/>
</dbReference>
<evidence type="ECO:0000313" key="5">
    <source>
        <dbReference type="EMBL" id="NDW14164.1"/>
    </source>
</evidence>
<dbReference type="GO" id="GO:0030272">
    <property type="term" value="F:5-formyltetrahydrofolate cyclo-ligase activity"/>
    <property type="evidence" value="ECO:0007669"/>
    <property type="project" value="UniProtKB-EC"/>
</dbReference>
<dbReference type="NCBIfam" id="TIGR02727">
    <property type="entry name" value="MTHFS_bact"/>
    <property type="match status" value="1"/>
</dbReference>